<dbReference type="Proteomes" id="UP001431783">
    <property type="component" value="Unassembled WGS sequence"/>
</dbReference>
<protein>
    <submittedName>
        <fullName evidence="2">Uncharacterized protein</fullName>
    </submittedName>
</protein>
<proteinExistence type="predicted"/>
<organism evidence="2 3">
    <name type="scientific">Henosepilachna vigintioctopunctata</name>
    <dbReference type="NCBI Taxonomy" id="420089"/>
    <lineage>
        <taxon>Eukaryota</taxon>
        <taxon>Metazoa</taxon>
        <taxon>Ecdysozoa</taxon>
        <taxon>Arthropoda</taxon>
        <taxon>Hexapoda</taxon>
        <taxon>Insecta</taxon>
        <taxon>Pterygota</taxon>
        <taxon>Neoptera</taxon>
        <taxon>Endopterygota</taxon>
        <taxon>Coleoptera</taxon>
        <taxon>Polyphaga</taxon>
        <taxon>Cucujiformia</taxon>
        <taxon>Coccinelloidea</taxon>
        <taxon>Coccinellidae</taxon>
        <taxon>Epilachninae</taxon>
        <taxon>Epilachnini</taxon>
        <taxon>Henosepilachna</taxon>
    </lineage>
</organism>
<evidence type="ECO:0000313" key="2">
    <source>
        <dbReference type="EMBL" id="KAK9889628.1"/>
    </source>
</evidence>
<reference evidence="2 3" key="1">
    <citation type="submission" date="2023-03" db="EMBL/GenBank/DDBJ databases">
        <title>Genome insight into feeding habits of ladybird beetles.</title>
        <authorList>
            <person name="Li H.-S."/>
            <person name="Huang Y.-H."/>
            <person name="Pang H."/>
        </authorList>
    </citation>
    <scope>NUCLEOTIDE SEQUENCE [LARGE SCALE GENOMIC DNA]</scope>
    <source>
        <strain evidence="2">SYSU_2023b</strain>
        <tissue evidence="2">Whole body</tissue>
    </source>
</reference>
<evidence type="ECO:0000313" key="3">
    <source>
        <dbReference type="Proteomes" id="UP001431783"/>
    </source>
</evidence>
<feature type="region of interest" description="Disordered" evidence="1">
    <location>
        <begin position="1"/>
        <end position="20"/>
    </location>
</feature>
<comment type="caution">
    <text evidence="2">The sequence shown here is derived from an EMBL/GenBank/DDBJ whole genome shotgun (WGS) entry which is preliminary data.</text>
</comment>
<accession>A0AAW1V3G6</accession>
<name>A0AAW1V3G6_9CUCU</name>
<dbReference type="AlphaFoldDB" id="A0AAW1V3G6"/>
<sequence>MIMSPDSSVHSTPIGQVPESTTEILTDVSNIHPREPVLNLEFDGTTVLCRVCGDKASGFITEYTHVKDVRVSSDAASNKRYNTGRARKISNVPYLGLIEIDASIAD</sequence>
<keyword evidence="3" id="KW-1185">Reference proteome</keyword>
<gene>
    <name evidence="2" type="ORF">WA026_007002</name>
</gene>
<evidence type="ECO:0000256" key="1">
    <source>
        <dbReference type="SAM" id="MobiDB-lite"/>
    </source>
</evidence>
<dbReference type="EMBL" id="JARQZJ010000123">
    <property type="protein sequence ID" value="KAK9889628.1"/>
    <property type="molecule type" value="Genomic_DNA"/>
</dbReference>